<reference evidence="1 2" key="1">
    <citation type="submission" date="2018-09" db="EMBL/GenBank/DDBJ databases">
        <title>Genomic Encyclopedia of Archaeal and Bacterial Type Strains, Phase II (KMG-II): from individual species to whole genera.</title>
        <authorList>
            <person name="Goeker M."/>
        </authorList>
    </citation>
    <scope>NUCLEOTIDE SEQUENCE [LARGE SCALE GENOMIC DNA]</scope>
    <source>
        <strain evidence="1 2">DSM 17008</strain>
    </source>
</reference>
<dbReference type="EMBL" id="RAPK01000011">
    <property type="protein sequence ID" value="RKD69474.1"/>
    <property type="molecule type" value="Genomic_DNA"/>
</dbReference>
<evidence type="ECO:0000313" key="2">
    <source>
        <dbReference type="Proteomes" id="UP000285120"/>
    </source>
</evidence>
<proteinExistence type="predicted"/>
<keyword evidence="2" id="KW-1185">Reference proteome</keyword>
<evidence type="ECO:0000313" key="1">
    <source>
        <dbReference type="EMBL" id="RKD69474.1"/>
    </source>
</evidence>
<dbReference type="AlphaFoldDB" id="A0A419UWH3"/>
<organism evidence="1 2">
    <name type="scientific">Sinobaca qinghaiensis</name>
    <dbReference type="NCBI Taxonomy" id="342944"/>
    <lineage>
        <taxon>Bacteria</taxon>
        <taxon>Bacillati</taxon>
        <taxon>Bacillota</taxon>
        <taxon>Bacilli</taxon>
        <taxon>Bacillales</taxon>
        <taxon>Sporolactobacillaceae</taxon>
        <taxon>Sinobaca</taxon>
    </lineage>
</organism>
<comment type="caution">
    <text evidence="1">The sequence shown here is derived from an EMBL/GenBank/DDBJ whole genome shotgun (WGS) entry which is preliminary data.</text>
</comment>
<dbReference type="RefSeq" id="WP_120194044.1">
    <property type="nucleotide sequence ID" value="NZ_RAPK01000011.1"/>
</dbReference>
<name>A0A419UWH3_9BACL</name>
<protein>
    <submittedName>
        <fullName evidence="1">Uncharacterized protein</fullName>
    </submittedName>
</protein>
<accession>A0A419UWH3</accession>
<gene>
    <name evidence="1" type="ORF">ATL39_2893</name>
</gene>
<dbReference type="Proteomes" id="UP000285120">
    <property type="component" value="Unassembled WGS sequence"/>
</dbReference>
<sequence length="102" mass="11554">MEQPKLWNISIEKNGEWHSVGNVHEANVSDDKKEVIQLREEDAAALAGQTGRIRLDRQRLSRPDRPEGIEELIVHDWKLEGTAVVVENTARDITHSFSSIEG</sequence>